<name>A0A5N6S7C0_9BIFI</name>
<keyword evidence="1" id="KW-0472">Membrane</keyword>
<sequence length="132" mass="14509">MVLLTTLAFACFSVSVCLATLHGSGLNESNIFDGRLLWCVYALLLSTYIYGTPGYLSWTRAERRILNDEFTKVNRANATRWAFGVFCASGFVQCLSAFRIWTAPVWWPIASISAALVAAGISFAVTDIRANV</sequence>
<keyword evidence="3" id="KW-1185">Reference proteome</keyword>
<reference evidence="2 3" key="1">
    <citation type="submission" date="2018-04" db="EMBL/GenBank/DDBJ databases">
        <authorList>
            <person name="Eckel V.P."/>
            <person name="Vogel R.F."/>
        </authorList>
    </citation>
    <scope>NUCLEOTIDE SEQUENCE [LARGE SCALE GENOMIC DNA]</scope>
    <source>
        <strain evidence="3">TMW 2.1764</strain>
    </source>
</reference>
<organism evidence="2 3">
    <name type="scientific">Bifidobacterium tibiigranuli</name>
    <dbReference type="NCBI Taxonomy" id="2172043"/>
    <lineage>
        <taxon>Bacteria</taxon>
        <taxon>Bacillati</taxon>
        <taxon>Actinomycetota</taxon>
        <taxon>Actinomycetes</taxon>
        <taxon>Bifidobacteriales</taxon>
        <taxon>Bifidobacteriaceae</taxon>
        <taxon>Bifidobacterium</taxon>
    </lineage>
</organism>
<comment type="caution">
    <text evidence="2">The sequence shown here is derived from an EMBL/GenBank/DDBJ whole genome shotgun (WGS) entry which is preliminary data.</text>
</comment>
<protein>
    <submittedName>
        <fullName evidence="2">Uncharacterized protein</fullName>
    </submittedName>
</protein>
<keyword evidence="1" id="KW-0812">Transmembrane</keyword>
<dbReference type="EMBL" id="QDAG01000001">
    <property type="protein sequence ID" value="KAE8130076.1"/>
    <property type="molecule type" value="Genomic_DNA"/>
</dbReference>
<feature type="transmembrane region" description="Helical" evidence="1">
    <location>
        <begin position="106"/>
        <end position="126"/>
    </location>
</feature>
<proteinExistence type="predicted"/>
<gene>
    <name evidence="2" type="ORF">DDE84_00335</name>
</gene>
<feature type="transmembrane region" description="Helical" evidence="1">
    <location>
        <begin position="35"/>
        <end position="58"/>
    </location>
</feature>
<evidence type="ECO:0000256" key="1">
    <source>
        <dbReference type="SAM" id="Phobius"/>
    </source>
</evidence>
<feature type="transmembrane region" description="Helical" evidence="1">
    <location>
        <begin position="79"/>
        <end position="100"/>
    </location>
</feature>
<accession>A0A5N6S7C0</accession>
<dbReference type="Proteomes" id="UP000325415">
    <property type="component" value="Unassembled WGS sequence"/>
</dbReference>
<evidence type="ECO:0000313" key="2">
    <source>
        <dbReference type="EMBL" id="KAE8130076.1"/>
    </source>
</evidence>
<evidence type="ECO:0000313" key="3">
    <source>
        <dbReference type="Proteomes" id="UP000325415"/>
    </source>
</evidence>
<dbReference type="AlphaFoldDB" id="A0A5N6S7C0"/>
<keyword evidence="1" id="KW-1133">Transmembrane helix</keyword>